<comment type="caution">
    <text evidence="1">The sequence shown here is derived from an EMBL/GenBank/DDBJ whole genome shotgun (WGS) entry which is preliminary data.</text>
</comment>
<evidence type="ECO:0000313" key="2">
    <source>
        <dbReference type="Proteomes" id="UP000580517"/>
    </source>
</evidence>
<dbReference type="RefSeq" id="WP_129969876.1">
    <property type="nucleotide sequence ID" value="NZ_JACCEW010000004.1"/>
</dbReference>
<keyword evidence="2" id="KW-1185">Reference proteome</keyword>
<evidence type="ECO:0000313" key="1">
    <source>
        <dbReference type="EMBL" id="NYT37924.1"/>
    </source>
</evidence>
<reference evidence="1 2" key="1">
    <citation type="submission" date="2020-07" db="EMBL/GenBank/DDBJ databases">
        <title>Taxonomic revisions and descriptions of new bacterial species based on genomic comparisons in the high-G+C-content subgroup of the family Alcaligenaceae.</title>
        <authorList>
            <person name="Szabo A."/>
            <person name="Felfoldi T."/>
        </authorList>
    </citation>
    <scope>NUCLEOTIDE SEQUENCE [LARGE SCALE GENOMIC DNA]</scope>
    <source>
        <strain evidence="1 2">DSM 25264</strain>
    </source>
</reference>
<accession>A0A853FB05</accession>
<sequence length="212" mass="22281">MSWRLIFAVLLIGLGASAWGGLQLGEWLVAHGPVAPTPPSHPELAETPLLDANGLPYTARPPQPLVNGQLGVPSEPTQVAWHIPDLTEDEIISNPSIHLATTTISMDEAEALAGQGELGLRGIGDAGGLMGAATTVPPNAPLQPVEMAPPPPPPPPVATNNQAWQASLRQDLQACSAKGFFDRPSCAWAARKKYCEPNNAWGRVADCPAKSF</sequence>
<dbReference type="EMBL" id="JACCEW010000004">
    <property type="protein sequence ID" value="NYT37924.1"/>
    <property type="molecule type" value="Genomic_DNA"/>
</dbReference>
<protein>
    <submittedName>
        <fullName evidence="1">Uncharacterized protein</fullName>
    </submittedName>
</protein>
<proteinExistence type="predicted"/>
<dbReference type="Proteomes" id="UP000580517">
    <property type="component" value="Unassembled WGS sequence"/>
</dbReference>
<organism evidence="1 2">
    <name type="scientific">Allopusillimonas soli</name>
    <dbReference type="NCBI Taxonomy" id="659016"/>
    <lineage>
        <taxon>Bacteria</taxon>
        <taxon>Pseudomonadati</taxon>
        <taxon>Pseudomonadota</taxon>
        <taxon>Betaproteobacteria</taxon>
        <taxon>Burkholderiales</taxon>
        <taxon>Alcaligenaceae</taxon>
        <taxon>Allopusillimonas</taxon>
    </lineage>
</organism>
<gene>
    <name evidence="1" type="ORF">H0A68_13640</name>
</gene>
<dbReference type="OrthoDB" id="9182752at2"/>
<dbReference type="AlphaFoldDB" id="A0A853FB05"/>
<name>A0A853FB05_9BURK</name>